<name>A0A7X0RST2_9BACL</name>
<gene>
    <name evidence="2" type="ORF">H7C19_19750</name>
</gene>
<evidence type="ECO:0000313" key="2">
    <source>
        <dbReference type="EMBL" id="MBB6672920.1"/>
    </source>
</evidence>
<accession>A0A7X0RST2</accession>
<dbReference type="EMBL" id="JACJVP010000032">
    <property type="protein sequence ID" value="MBB6672920.1"/>
    <property type="molecule type" value="Genomic_DNA"/>
</dbReference>
<dbReference type="PROSITE" id="PS51257">
    <property type="entry name" value="PROKAR_LIPOPROTEIN"/>
    <property type="match status" value="1"/>
</dbReference>
<keyword evidence="1" id="KW-0812">Transmembrane</keyword>
<dbReference type="Proteomes" id="UP000547209">
    <property type="component" value="Unassembled WGS sequence"/>
</dbReference>
<comment type="caution">
    <text evidence="2">The sequence shown here is derived from an EMBL/GenBank/DDBJ whole genome shotgun (WGS) entry which is preliminary data.</text>
</comment>
<evidence type="ECO:0000313" key="3">
    <source>
        <dbReference type="Proteomes" id="UP000547209"/>
    </source>
</evidence>
<reference evidence="2 3" key="1">
    <citation type="submission" date="2020-08" db="EMBL/GenBank/DDBJ databases">
        <title>Cohnella phylogeny.</title>
        <authorList>
            <person name="Dunlap C."/>
        </authorList>
    </citation>
    <scope>NUCLEOTIDE SEQUENCE [LARGE SCALE GENOMIC DNA]</scope>
    <source>
        <strain evidence="2 3">DSM 28246</strain>
    </source>
</reference>
<feature type="transmembrane region" description="Helical" evidence="1">
    <location>
        <begin position="41"/>
        <end position="61"/>
    </location>
</feature>
<sequence length="134" mass="13955">MQPSAKPVDSRQLLLIIGLAAFACLRPIMSITGLSEQIGKPVASIGMTVIITIVWIVAAIVARVPQPVVTLTLTGIAYGVLAIVLSGILSPILTGELQGPLRHPFAIIAVLATNAIWGCISGLLATAALRARKR</sequence>
<feature type="transmembrane region" description="Helical" evidence="1">
    <location>
        <begin position="68"/>
        <end position="93"/>
    </location>
</feature>
<protein>
    <submittedName>
        <fullName evidence="2">Uncharacterized protein</fullName>
    </submittedName>
</protein>
<evidence type="ECO:0000256" key="1">
    <source>
        <dbReference type="SAM" id="Phobius"/>
    </source>
</evidence>
<keyword evidence="3" id="KW-1185">Reference proteome</keyword>
<keyword evidence="1" id="KW-0472">Membrane</keyword>
<keyword evidence="1" id="KW-1133">Transmembrane helix</keyword>
<dbReference type="AlphaFoldDB" id="A0A7X0RST2"/>
<feature type="transmembrane region" description="Helical" evidence="1">
    <location>
        <begin position="105"/>
        <end position="129"/>
    </location>
</feature>
<dbReference type="RefSeq" id="WP_185670776.1">
    <property type="nucleotide sequence ID" value="NZ_JACJVP010000032.1"/>
</dbReference>
<proteinExistence type="predicted"/>
<feature type="transmembrane region" description="Helical" evidence="1">
    <location>
        <begin position="12"/>
        <end position="29"/>
    </location>
</feature>
<organism evidence="2 3">
    <name type="scientific">Cohnella nanjingensis</name>
    <dbReference type="NCBI Taxonomy" id="1387779"/>
    <lineage>
        <taxon>Bacteria</taxon>
        <taxon>Bacillati</taxon>
        <taxon>Bacillota</taxon>
        <taxon>Bacilli</taxon>
        <taxon>Bacillales</taxon>
        <taxon>Paenibacillaceae</taxon>
        <taxon>Cohnella</taxon>
    </lineage>
</organism>